<evidence type="ECO:0000313" key="2">
    <source>
        <dbReference type="EMBL" id="HCM31626.1"/>
    </source>
</evidence>
<keyword evidence="1" id="KW-1133">Transmembrane helix</keyword>
<evidence type="ECO:0000313" key="3">
    <source>
        <dbReference type="Proteomes" id="UP000262257"/>
    </source>
</evidence>
<keyword evidence="1" id="KW-0472">Membrane</keyword>
<feature type="transmembrane region" description="Helical" evidence="1">
    <location>
        <begin position="179"/>
        <end position="210"/>
    </location>
</feature>
<feature type="transmembrane region" description="Helical" evidence="1">
    <location>
        <begin position="12"/>
        <end position="36"/>
    </location>
</feature>
<organism evidence="2 3">
    <name type="scientific">Acinetobacter radioresistens</name>
    <dbReference type="NCBI Taxonomy" id="40216"/>
    <lineage>
        <taxon>Bacteria</taxon>
        <taxon>Pseudomonadati</taxon>
        <taxon>Pseudomonadota</taxon>
        <taxon>Gammaproteobacteria</taxon>
        <taxon>Moraxellales</taxon>
        <taxon>Moraxellaceae</taxon>
        <taxon>Acinetobacter</taxon>
    </lineage>
</organism>
<protein>
    <submittedName>
        <fullName evidence="2">Peptidase</fullName>
    </submittedName>
</protein>
<dbReference type="Proteomes" id="UP000262257">
    <property type="component" value="Unassembled WGS sequence"/>
</dbReference>
<proteinExistence type="predicted"/>
<reference evidence="2 3" key="1">
    <citation type="journal article" date="2018" name="Nat. Biotechnol.">
        <title>A standardized bacterial taxonomy based on genome phylogeny substantially revises the tree of life.</title>
        <authorList>
            <person name="Parks D.H."/>
            <person name="Chuvochina M."/>
            <person name="Waite D.W."/>
            <person name="Rinke C."/>
            <person name="Skarshewski A."/>
            <person name="Chaumeil P.A."/>
            <person name="Hugenholtz P."/>
        </authorList>
    </citation>
    <scope>NUCLEOTIDE SEQUENCE [LARGE SCALE GENOMIC DNA]</scope>
    <source>
        <strain evidence="2">UBA10045</strain>
    </source>
</reference>
<feature type="transmembrane region" description="Helical" evidence="1">
    <location>
        <begin position="131"/>
        <end position="158"/>
    </location>
</feature>
<dbReference type="InterPro" id="IPR005625">
    <property type="entry name" value="PepSY-ass_TM"/>
</dbReference>
<keyword evidence="1" id="KW-0812">Transmembrane</keyword>
<dbReference type="Pfam" id="PF03929">
    <property type="entry name" value="PepSY_TM"/>
    <property type="match status" value="1"/>
</dbReference>
<dbReference type="EMBL" id="DPXL01000110">
    <property type="protein sequence ID" value="HCM31626.1"/>
    <property type="molecule type" value="Genomic_DNA"/>
</dbReference>
<feature type="transmembrane region" description="Helical" evidence="1">
    <location>
        <begin position="380"/>
        <end position="398"/>
    </location>
</feature>
<accession>A0A3D3G0R9</accession>
<gene>
    <name evidence="2" type="ORF">DIC32_08825</name>
</gene>
<name>A0A3D3G0R9_ACIRA</name>
<dbReference type="PANTHER" id="PTHR34219">
    <property type="entry name" value="IRON-REGULATED INNER MEMBRANE PROTEIN-RELATED"/>
    <property type="match status" value="1"/>
</dbReference>
<feature type="transmembrane region" description="Helical" evidence="1">
    <location>
        <begin position="470"/>
        <end position="491"/>
    </location>
</feature>
<feature type="transmembrane region" description="Helical" evidence="1">
    <location>
        <begin position="410"/>
        <end position="428"/>
    </location>
</feature>
<comment type="caution">
    <text evidence="2">The sequence shown here is derived from an EMBL/GenBank/DDBJ whole genome shotgun (WGS) entry which is preliminary data.</text>
</comment>
<sequence length="518" mass="59544">MQKSIRQSMASLHSWTGLLLGWLLFAIFLMGSTAYYRHNLNLWMQPALAQIQVNQATALNTAYQYLQNEASHAKTWYLEIATQEKPFNKMYWQKQDGSYGSALLNPATGQELKLSGTQGGEFFYLFHFQLFGIPVLIGRLIACFAALIMLIALISGIITHKKILTDFFTFRTFKGQRSWLDFHNICSVIALPFFLTITFTGLAILFYLYLPWSLEKFYPENKYQYFEEINQKILTKEDHPKPAAMLPIQQVLAISQQQWGITDYARLEVKNPNTTSAKITLVQSTDYSITRDAPQLTVNGISGQIITDTKNRSAIATLNSGVYGLHMATFAQPLLRFALFFSGILGCLMIASGLLLWSLKRHLQNKTQAFHLGFYLVDRLNVATFIGLPTAMLCYLYANRLVSVQPGGTNYEIYSFFISWLILFILAIMTKKQWLWKIQLAIFICLAFSLPIYDLYYLSQQNYISGLSHYWNFLRIDLMLWLFAFLAFFIYRNIEPIQLKSSQKLSAKIIRNTQEVNS</sequence>
<feature type="transmembrane region" description="Helical" evidence="1">
    <location>
        <begin position="337"/>
        <end position="359"/>
    </location>
</feature>
<dbReference type="PANTHER" id="PTHR34219:SF4">
    <property type="entry name" value="PEPSY DOMAIN-CONTAINING PROTEIN"/>
    <property type="match status" value="1"/>
</dbReference>
<feature type="transmembrane region" description="Helical" evidence="1">
    <location>
        <begin position="440"/>
        <end position="458"/>
    </location>
</feature>
<evidence type="ECO:0000256" key="1">
    <source>
        <dbReference type="SAM" id="Phobius"/>
    </source>
</evidence>
<dbReference type="AlphaFoldDB" id="A0A3D3G0R9"/>
<dbReference type="RefSeq" id="WP_284908280.1">
    <property type="nucleotide sequence ID" value="NZ_JASPBZ010000003.1"/>
</dbReference>